<reference evidence="1 2" key="1">
    <citation type="journal article" date="2018" name="New Phytol.">
        <title>Phylogenomics of Endogonaceae and evolution of mycorrhizas within Mucoromycota.</title>
        <authorList>
            <person name="Chang Y."/>
            <person name="Desiro A."/>
            <person name="Na H."/>
            <person name="Sandor L."/>
            <person name="Lipzen A."/>
            <person name="Clum A."/>
            <person name="Barry K."/>
            <person name="Grigoriev I.V."/>
            <person name="Martin F.M."/>
            <person name="Stajich J.E."/>
            <person name="Smith M.E."/>
            <person name="Bonito G."/>
            <person name="Spatafora J.W."/>
        </authorList>
    </citation>
    <scope>NUCLEOTIDE SEQUENCE [LARGE SCALE GENOMIC DNA]</scope>
    <source>
        <strain evidence="1 2">GMNB39</strain>
    </source>
</reference>
<sequence>MRVDSQSFKLAWCLSPSLPPHSLSFHHRYPHSHAPTTSFTPPCRAYCRLFQGVPVFPEPPHHRRRRRIALVRVRAGVTLPGEAWHLRKHLQHSFVQNDILHDNDIRPPSIIGDRAEGTHDCPAELAYEHIRAPGGRADVDPTWTVYAIRSRHRSVVF</sequence>
<proteinExistence type="predicted"/>
<protein>
    <submittedName>
        <fullName evidence="1">Uncharacterized protein</fullName>
    </submittedName>
</protein>
<dbReference type="OrthoDB" id="67850at2759"/>
<evidence type="ECO:0000313" key="2">
    <source>
        <dbReference type="Proteomes" id="UP000268093"/>
    </source>
</evidence>
<name>A0A433DG00_9FUNG</name>
<dbReference type="AlphaFoldDB" id="A0A433DG00"/>
<comment type="caution">
    <text evidence="1">The sequence shown here is derived from an EMBL/GenBank/DDBJ whole genome shotgun (WGS) entry which is preliminary data.</text>
</comment>
<gene>
    <name evidence="1" type="ORF">BC936DRAFT_141523</name>
</gene>
<keyword evidence="2" id="KW-1185">Reference proteome</keyword>
<dbReference type="EMBL" id="RBNI01001987">
    <property type="protein sequence ID" value="RUP49771.1"/>
    <property type="molecule type" value="Genomic_DNA"/>
</dbReference>
<dbReference type="Proteomes" id="UP000268093">
    <property type="component" value="Unassembled WGS sequence"/>
</dbReference>
<organism evidence="1 2">
    <name type="scientific">Jimgerdemannia flammicorona</name>
    <dbReference type="NCBI Taxonomy" id="994334"/>
    <lineage>
        <taxon>Eukaryota</taxon>
        <taxon>Fungi</taxon>
        <taxon>Fungi incertae sedis</taxon>
        <taxon>Mucoromycota</taxon>
        <taxon>Mucoromycotina</taxon>
        <taxon>Endogonomycetes</taxon>
        <taxon>Endogonales</taxon>
        <taxon>Endogonaceae</taxon>
        <taxon>Jimgerdemannia</taxon>
    </lineage>
</organism>
<accession>A0A433DG00</accession>
<evidence type="ECO:0000313" key="1">
    <source>
        <dbReference type="EMBL" id="RUP49771.1"/>
    </source>
</evidence>